<evidence type="ECO:0000256" key="2">
    <source>
        <dbReference type="ARBA" id="ARBA00022771"/>
    </source>
</evidence>
<evidence type="ECO:0000256" key="5">
    <source>
        <dbReference type="ARBA" id="ARBA00023163"/>
    </source>
</evidence>
<dbReference type="GO" id="GO:0008270">
    <property type="term" value="F:zinc ion binding"/>
    <property type="evidence" value="ECO:0007669"/>
    <property type="project" value="UniProtKB-KW"/>
</dbReference>
<evidence type="ECO:0000256" key="4">
    <source>
        <dbReference type="ARBA" id="ARBA00023015"/>
    </source>
</evidence>
<feature type="compositionally biased region" description="Low complexity" evidence="7">
    <location>
        <begin position="283"/>
        <end position="293"/>
    </location>
</feature>
<dbReference type="InterPro" id="IPR000679">
    <property type="entry name" value="Znf_GATA"/>
</dbReference>
<dbReference type="PANTHER" id="PTHR47172:SF24">
    <property type="entry name" value="GATA ZINC FINGER DOMAIN-CONTAINING PROTEIN 14-RELATED"/>
    <property type="match status" value="1"/>
</dbReference>
<feature type="compositionally biased region" description="Low complexity" evidence="7">
    <location>
        <begin position="1"/>
        <end position="17"/>
    </location>
</feature>
<evidence type="ECO:0000256" key="3">
    <source>
        <dbReference type="ARBA" id="ARBA00022833"/>
    </source>
</evidence>
<dbReference type="Proteomes" id="UP000245956">
    <property type="component" value="Unassembled WGS sequence"/>
</dbReference>
<evidence type="ECO:0000256" key="6">
    <source>
        <dbReference type="PROSITE-ProRule" id="PRU00094"/>
    </source>
</evidence>
<keyword evidence="1" id="KW-0479">Metal-binding</keyword>
<dbReference type="GO" id="GO:0043565">
    <property type="term" value="F:sequence-specific DNA binding"/>
    <property type="evidence" value="ECO:0007669"/>
    <property type="project" value="InterPro"/>
</dbReference>
<feature type="region of interest" description="Disordered" evidence="7">
    <location>
        <begin position="422"/>
        <end position="449"/>
    </location>
</feature>
<proteinExistence type="predicted"/>
<dbReference type="CDD" id="cd00202">
    <property type="entry name" value="ZnF_GATA"/>
    <property type="match status" value="1"/>
</dbReference>
<dbReference type="GO" id="GO:0006355">
    <property type="term" value="P:regulation of DNA-templated transcription"/>
    <property type="evidence" value="ECO:0007669"/>
    <property type="project" value="InterPro"/>
</dbReference>
<feature type="compositionally biased region" description="Polar residues" evidence="7">
    <location>
        <begin position="111"/>
        <end position="121"/>
    </location>
</feature>
<dbReference type="SUPFAM" id="SSF57716">
    <property type="entry name" value="Glucocorticoid receptor-like (DNA-binding domain)"/>
    <property type="match status" value="1"/>
</dbReference>
<dbReference type="Pfam" id="PF00320">
    <property type="entry name" value="GATA"/>
    <property type="match status" value="1"/>
</dbReference>
<evidence type="ECO:0000256" key="7">
    <source>
        <dbReference type="SAM" id="MobiDB-lite"/>
    </source>
</evidence>
<organism evidence="9 10">
    <name type="scientific">Purpureocillium lilacinum</name>
    <name type="common">Paecilomyces lilacinus</name>
    <dbReference type="NCBI Taxonomy" id="33203"/>
    <lineage>
        <taxon>Eukaryota</taxon>
        <taxon>Fungi</taxon>
        <taxon>Dikarya</taxon>
        <taxon>Ascomycota</taxon>
        <taxon>Pezizomycotina</taxon>
        <taxon>Sordariomycetes</taxon>
        <taxon>Hypocreomycetidae</taxon>
        <taxon>Hypocreales</taxon>
        <taxon>Ophiocordycipitaceae</taxon>
        <taxon>Purpureocillium</taxon>
    </lineage>
</organism>
<feature type="domain" description="GATA-type" evidence="8">
    <location>
        <begin position="472"/>
        <end position="523"/>
    </location>
</feature>
<dbReference type="InterPro" id="IPR013088">
    <property type="entry name" value="Znf_NHR/GATA"/>
</dbReference>
<comment type="caution">
    <text evidence="9">The sequence shown here is derived from an EMBL/GenBank/DDBJ whole genome shotgun (WGS) entry which is preliminary data.</text>
</comment>
<dbReference type="EMBL" id="LCWV01000002">
    <property type="protein sequence ID" value="PWI75759.1"/>
    <property type="molecule type" value="Genomic_DNA"/>
</dbReference>
<evidence type="ECO:0000256" key="1">
    <source>
        <dbReference type="ARBA" id="ARBA00022723"/>
    </source>
</evidence>
<feature type="compositionally biased region" description="Pro residues" evidence="7">
    <location>
        <begin position="272"/>
        <end position="282"/>
    </location>
</feature>
<evidence type="ECO:0000313" key="9">
    <source>
        <dbReference type="EMBL" id="PWI75759.1"/>
    </source>
</evidence>
<dbReference type="PROSITE" id="PS00344">
    <property type="entry name" value="GATA_ZN_FINGER_1"/>
    <property type="match status" value="1"/>
</dbReference>
<feature type="region of interest" description="Disordered" evidence="7">
    <location>
        <begin position="1"/>
        <end position="333"/>
    </location>
</feature>
<reference evidence="9 10" key="1">
    <citation type="journal article" date="2016" name="Front. Microbiol.">
        <title>Genome and transcriptome sequences reveal the specific parasitism of the nematophagous Purpureocillium lilacinum 36-1.</title>
        <authorList>
            <person name="Xie J."/>
            <person name="Li S."/>
            <person name="Mo C."/>
            <person name="Xiao X."/>
            <person name="Peng D."/>
            <person name="Wang G."/>
            <person name="Xiao Y."/>
        </authorList>
    </citation>
    <scope>NUCLEOTIDE SEQUENCE [LARGE SCALE GENOMIC DNA]</scope>
    <source>
        <strain evidence="9 10">36-1</strain>
    </source>
</reference>
<protein>
    <submittedName>
        <fullName evidence="9">GATA-type sexual development transcription factor NsdD</fullName>
    </submittedName>
</protein>
<feature type="compositionally biased region" description="Pro residues" evidence="7">
    <location>
        <begin position="294"/>
        <end position="306"/>
    </location>
</feature>
<keyword evidence="4" id="KW-0805">Transcription regulation</keyword>
<keyword evidence="5" id="KW-0804">Transcription</keyword>
<dbReference type="PANTHER" id="PTHR47172">
    <property type="entry name" value="OS01G0976800 PROTEIN"/>
    <property type="match status" value="1"/>
</dbReference>
<dbReference type="PROSITE" id="PS50114">
    <property type="entry name" value="GATA_ZN_FINGER_2"/>
    <property type="match status" value="1"/>
</dbReference>
<dbReference type="SMART" id="SM00401">
    <property type="entry name" value="ZnF_GATA"/>
    <property type="match status" value="1"/>
</dbReference>
<name>A0A2U3EML8_PURLI</name>
<dbReference type="AlphaFoldDB" id="A0A2U3EML8"/>
<feature type="compositionally biased region" description="Basic and acidic residues" evidence="7">
    <location>
        <begin position="251"/>
        <end position="262"/>
    </location>
</feature>
<evidence type="ECO:0000313" key="10">
    <source>
        <dbReference type="Proteomes" id="UP000245956"/>
    </source>
</evidence>
<feature type="compositionally biased region" description="Basic and acidic residues" evidence="7">
    <location>
        <begin position="425"/>
        <end position="438"/>
    </location>
</feature>
<accession>A0A2U3EML8</accession>
<gene>
    <name evidence="9" type="ORF">PCL_06417</name>
</gene>
<evidence type="ECO:0000259" key="8">
    <source>
        <dbReference type="PROSITE" id="PS50114"/>
    </source>
</evidence>
<sequence>MEPGDSGSRQRSVSHSSYLAAAGQTLHPSSAPNPEQHHSQPQQHHHHHHQQPPPPPPQQQQQHHHHPSRVSQPPPPPSSYPPQREQHDRRYPQEQPPAMATATVLAPSAHYPTQTSYSSGYPQHPPPAAANSSNMMTTEPRRSSDDNESTGRQSLPSISEVISGARPGQYPPAHAGLQSGPGLPSPFTQANHQYPEADKRSSPQPVHPASGFPQRPEPLPALTDSPRPPFTGRHSLPPVSDRRPTPPAKSEIAHQHAAKPSDSHPQNGAYAHPPPPPPPAPTSHPTSHPYQPGQLPPGQVPLPNYPISPRHGVPIAPGHYDPRGQPVHPDDADFANRARYDPSLSRHFETWNYQDSLSRIGSSSRTIFNFAEAYTRIAREQHGSQPIPQRLPTDREVSEMLANVDLIKRSLEQVKDAVQASIQSERAREGTKVKGTYEEDHDIPMYGDGMKPQYAMQHEVKKRRGRAAPPGRCHSCNRIDTPEWRRGPDGARTLCNACGLHYAKLERKRQLEARSIRPKPEDRS</sequence>
<keyword evidence="2 6" id="KW-0863">Zinc-finger</keyword>
<dbReference type="Gene3D" id="3.30.50.10">
    <property type="entry name" value="Erythroid Transcription Factor GATA-1, subunit A"/>
    <property type="match status" value="1"/>
</dbReference>
<keyword evidence="3" id="KW-0862">Zinc</keyword>